<feature type="compositionally biased region" description="Basic and acidic residues" evidence="1">
    <location>
        <begin position="1"/>
        <end position="11"/>
    </location>
</feature>
<evidence type="ECO:0000313" key="2">
    <source>
        <dbReference type="EMBL" id="GAA5066326.1"/>
    </source>
</evidence>
<sequence>MNTDQGDDRGRGVSRPTPVQHCNIWNYREGEGYNGYLTVKGDGILTIPSYHHKGEDSHTDSDNSDRNEVSPHQMME</sequence>
<proteinExistence type="predicted"/>
<organism evidence="2 3">
    <name type="scientific">Haladaptatus pallidirubidus</name>
    <dbReference type="NCBI Taxonomy" id="1008152"/>
    <lineage>
        <taxon>Archaea</taxon>
        <taxon>Methanobacteriati</taxon>
        <taxon>Methanobacteriota</taxon>
        <taxon>Stenosarchaea group</taxon>
        <taxon>Halobacteria</taxon>
        <taxon>Halobacteriales</taxon>
        <taxon>Haladaptataceae</taxon>
        <taxon>Haladaptatus</taxon>
    </lineage>
</organism>
<reference evidence="2 3" key="1">
    <citation type="journal article" date="2019" name="Int. J. Syst. Evol. Microbiol.">
        <title>The Global Catalogue of Microorganisms (GCM) 10K type strain sequencing project: providing services to taxonomists for standard genome sequencing and annotation.</title>
        <authorList>
            <consortium name="The Broad Institute Genomics Platform"/>
            <consortium name="The Broad Institute Genome Sequencing Center for Infectious Disease"/>
            <person name="Wu L."/>
            <person name="Ma J."/>
        </authorList>
    </citation>
    <scope>NUCLEOTIDE SEQUENCE [LARGE SCALE GENOMIC DNA]</scope>
    <source>
        <strain evidence="2 3">JCM 17504</strain>
    </source>
</reference>
<comment type="caution">
    <text evidence="2">The sequence shown here is derived from an EMBL/GenBank/DDBJ whole genome shotgun (WGS) entry which is preliminary data.</text>
</comment>
<keyword evidence="3" id="KW-1185">Reference proteome</keyword>
<gene>
    <name evidence="2" type="ORF">GCM10025751_58120</name>
</gene>
<feature type="region of interest" description="Disordered" evidence="1">
    <location>
        <begin position="46"/>
        <end position="76"/>
    </location>
</feature>
<dbReference type="Proteomes" id="UP001501729">
    <property type="component" value="Unassembled WGS sequence"/>
</dbReference>
<evidence type="ECO:0000256" key="1">
    <source>
        <dbReference type="SAM" id="MobiDB-lite"/>
    </source>
</evidence>
<feature type="region of interest" description="Disordered" evidence="1">
    <location>
        <begin position="1"/>
        <end position="21"/>
    </location>
</feature>
<protein>
    <submittedName>
        <fullName evidence="2">Uncharacterized protein</fullName>
    </submittedName>
</protein>
<accession>A0AAV3USK4</accession>
<name>A0AAV3USK4_9EURY</name>
<dbReference type="EMBL" id="BAABKX010000030">
    <property type="protein sequence ID" value="GAA5066326.1"/>
    <property type="molecule type" value="Genomic_DNA"/>
</dbReference>
<evidence type="ECO:0000313" key="3">
    <source>
        <dbReference type="Proteomes" id="UP001501729"/>
    </source>
</evidence>
<feature type="compositionally biased region" description="Basic and acidic residues" evidence="1">
    <location>
        <begin position="52"/>
        <end position="76"/>
    </location>
</feature>
<dbReference type="AlphaFoldDB" id="A0AAV3USK4"/>